<accession>A0AAV3Z9F3</accession>
<keyword evidence="2" id="KW-1133">Transmembrane helix</keyword>
<keyword evidence="2" id="KW-0472">Membrane</keyword>
<feature type="region of interest" description="Disordered" evidence="1">
    <location>
        <begin position="152"/>
        <end position="254"/>
    </location>
</feature>
<feature type="compositionally biased region" description="Basic and acidic residues" evidence="1">
    <location>
        <begin position="240"/>
        <end position="254"/>
    </location>
</feature>
<evidence type="ECO:0000313" key="4">
    <source>
        <dbReference type="Proteomes" id="UP000735302"/>
    </source>
</evidence>
<feature type="transmembrane region" description="Helical" evidence="2">
    <location>
        <begin position="122"/>
        <end position="146"/>
    </location>
</feature>
<comment type="caution">
    <text evidence="3">The sequence shown here is derived from an EMBL/GenBank/DDBJ whole genome shotgun (WGS) entry which is preliminary data.</text>
</comment>
<organism evidence="3 4">
    <name type="scientific">Plakobranchus ocellatus</name>
    <dbReference type="NCBI Taxonomy" id="259542"/>
    <lineage>
        <taxon>Eukaryota</taxon>
        <taxon>Metazoa</taxon>
        <taxon>Spiralia</taxon>
        <taxon>Lophotrochozoa</taxon>
        <taxon>Mollusca</taxon>
        <taxon>Gastropoda</taxon>
        <taxon>Heterobranchia</taxon>
        <taxon>Euthyneura</taxon>
        <taxon>Panpulmonata</taxon>
        <taxon>Sacoglossa</taxon>
        <taxon>Placobranchoidea</taxon>
        <taxon>Plakobranchidae</taxon>
        <taxon>Plakobranchus</taxon>
    </lineage>
</organism>
<sequence>MKSFVSCAKKLDIDGKDLRVMEILVGIKLIPQESRENTTISYPSKEIFKQTYLATSKSKMEKKEGDKKKTSKGVAYVTNGKCENTKKTSGGLADPEMTAPGDDVGSEDLPHKRSRCARYRCLFLLIGLIIGLAAIACIAYFLVMVLTDKGSDDPGTNADPINDERRGPLNDGQDRETTSTTQTPATEKKPDLSNIDRASLMRSVRGIPRDSLGIPPKSFRGIPRDSLGFRGIPSKGFRRIPRDSKGFQEIPRDS</sequence>
<reference evidence="3 4" key="1">
    <citation type="journal article" date="2021" name="Elife">
        <title>Chloroplast acquisition without the gene transfer in kleptoplastic sea slugs, Plakobranchus ocellatus.</title>
        <authorList>
            <person name="Maeda T."/>
            <person name="Takahashi S."/>
            <person name="Yoshida T."/>
            <person name="Shimamura S."/>
            <person name="Takaki Y."/>
            <person name="Nagai Y."/>
            <person name="Toyoda A."/>
            <person name="Suzuki Y."/>
            <person name="Arimoto A."/>
            <person name="Ishii H."/>
            <person name="Satoh N."/>
            <person name="Nishiyama T."/>
            <person name="Hasebe M."/>
            <person name="Maruyama T."/>
            <person name="Minagawa J."/>
            <person name="Obokata J."/>
            <person name="Shigenobu S."/>
        </authorList>
    </citation>
    <scope>NUCLEOTIDE SEQUENCE [LARGE SCALE GENOMIC DNA]</scope>
</reference>
<evidence type="ECO:0000256" key="2">
    <source>
        <dbReference type="SAM" id="Phobius"/>
    </source>
</evidence>
<protein>
    <submittedName>
        <fullName evidence="3">Uncharacterized protein</fullName>
    </submittedName>
</protein>
<name>A0AAV3Z9F3_9GAST</name>
<keyword evidence="2" id="KW-0812">Transmembrane</keyword>
<feature type="compositionally biased region" description="Basic and acidic residues" evidence="1">
    <location>
        <begin position="162"/>
        <end position="177"/>
    </location>
</feature>
<dbReference type="Proteomes" id="UP000735302">
    <property type="component" value="Unassembled WGS sequence"/>
</dbReference>
<evidence type="ECO:0000256" key="1">
    <source>
        <dbReference type="SAM" id="MobiDB-lite"/>
    </source>
</evidence>
<proteinExistence type="predicted"/>
<feature type="region of interest" description="Disordered" evidence="1">
    <location>
        <begin position="86"/>
        <end position="110"/>
    </location>
</feature>
<dbReference type="AlphaFoldDB" id="A0AAV3Z9F3"/>
<evidence type="ECO:0000313" key="3">
    <source>
        <dbReference type="EMBL" id="GFN91164.1"/>
    </source>
</evidence>
<dbReference type="EMBL" id="BLXT01002104">
    <property type="protein sequence ID" value="GFN91164.1"/>
    <property type="molecule type" value="Genomic_DNA"/>
</dbReference>
<keyword evidence="4" id="KW-1185">Reference proteome</keyword>
<gene>
    <name evidence="3" type="ORF">PoB_001767000</name>
</gene>